<evidence type="ECO:0000256" key="1">
    <source>
        <dbReference type="SAM" id="Phobius"/>
    </source>
</evidence>
<proteinExistence type="predicted"/>
<evidence type="ECO:0000313" key="3">
    <source>
        <dbReference type="Proteomes" id="UP001501251"/>
    </source>
</evidence>
<keyword evidence="1" id="KW-1133">Transmembrane helix</keyword>
<dbReference type="EMBL" id="BAABAQ010000004">
    <property type="protein sequence ID" value="GAA4190577.1"/>
    <property type="molecule type" value="Genomic_DNA"/>
</dbReference>
<keyword evidence="3" id="KW-1185">Reference proteome</keyword>
<name>A0ABP8AUM6_9ACTN</name>
<dbReference type="Proteomes" id="UP001501251">
    <property type="component" value="Unassembled WGS sequence"/>
</dbReference>
<evidence type="ECO:0000313" key="2">
    <source>
        <dbReference type="EMBL" id="GAA4190577.1"/>
    </source>
</evidence>
<accession>A0ABP8AUM6</accession>
<comment type="caution">
    <text evidence="2">The sequence shown here is derived from an EMBL/GenBank/DDBJ whole genome shotgun (WGS) entry which is preliminary data.</text>
</comment>
<organism evidence="2 3">
    <name type="scientific">Streptosporangium oxazolinicum</name>
    <dbReference type="NCBI Taxonomy" id="909287"/>
    <lineage>
        <taxon>Bacteria</taxon>
        <taxon>Bacillati</taxon>
        <taxon>Actinomycetota</taxon>
        <taxon>Actinomycetes</taxon>
        <taxon>Streptosporangiales</taxon>
        <taxon>Streptosporangiaceae</taxon>
        <taxon>Streptosporangium</taxon>
    </lineage>
</organism>
<feature type="transmembrane region" description="Helical" evidence="1">
    <location>
        <begin position="67"/>
        <end position="89"/>
    </location>
</feature>
<reference evidence="3" key="1">
    <citation type="journal article" date="2019" name="Int. J. Syst. Evol. Microbiol.">
        <title>The Global Catalogue of Microorganisms (GCM) 10K type strain sequencing project: providing services to taxonomists for standard genome sequencing and annotation.</title>
        <authorList>
            <consortium name="The Broad Institute Genomics Platform"/>
            <consortium name="The Broad Institute Genome Sequencing Center for Infectious Disease"/>
            <person name="Wu L."/>
            <person name="Ma J."/>
        </authorList>
    </citation>
    <scope>NUCLEOTIDE SEQUENCE [LARGE SCALE GENOMIC DNA]</scope>
    <source>
        <strain evidence="3">JCM 17388</strain>
    </source>
</reference>
<protein>
    <submittedName>
        <fullName evidence="2">Uncharacterized protein</fullName>
    </submittedName>
</protein>
<keyword evidence="1" id="KW-0812">Transmembrane</keyword>
<sequence>MTERNASGESDALWAMGCGASAVVASACAALGTFLDAFLVARTQCYCLGGTNAGESFAGLVWVASRLIVFPVISFISLLAAFPVVLLAHLSWFADHGWLKAILTTLATIVSITGPVVTIVYDVATEGITGDCDPPWWPSWLPS</sequence>
<feature type="transmembrane region" description="Helical" evidence="1">
    <location>
        <begin position="12"/>
        <end position="34"/>
    </location>
</feature>
<gene>
    <name evidence="2" type="ORF">GCM10022252_29080</name>
</gene>
<keyword evidence="1" id="KW-0472">Membrane</keyword>
<dbReference type="PROSITE" id="PS51257">
    <property type="entry name" value="PROKAR_LIPOPROTEIN"/>
    <property type="match status" value="1"/>
</dbReference>
<feature type="transmembrane region" description="Helical" evidence="1">
    <location>
        <begin position="101"/>
        <end position="121"/>
    </location>
</feature>